<gene>
    <name evidence="2" type="ORF">POI8812_00175</name>
    <name evidence="3" type="ORF">POI8812_00176</name>
    <name evidence="4" type="ORF">POI8812_00177</name>
</gene>
<organism evidence="3 5">
    <name type="scientific">Pontivivens insulae</name>
    <dbReference type="NCBI Taxonomy" id="1639689"/>
    <lineage>
        <taxon>Bacteria</taxon>
        <taxon>Pseudomonadati</taxon>
        <taxon>Pseudomonadota</taxon>
        <taxon>Alphaproteobacteria</taxon>
        <taxon>Rhodobacterales</taxon>
        <taxon>Paracoccaceae</taxon>
        <taxon>Pontivivens</taxon>
    </lineage>
</organism>
<dbReference type="PROSITE" id="PS51257">
    <property type="entry name" value="PROKAR_LIPOPROTEIN"/>
    <property type="match status" value="1"/>
</dbReference>
<evidence type="ECO:0000313" key="4">
    <source>
        <dbReference type="EMBL" id="SPF27882.1"/>
    </source>
</evidence>
<accession>A0A2R8A6K5</accession>
<dbReference type="Proteomes" id="UP000244932">
    <property type="component" value="Unassembled WGS sequence"/>
</dbReference>
<proteinExistence type="predicted"/>
<keyword evidence="1" id="KW-0732">Signal</keyword>
<reference evidence="3 5" key="1">
    <citation type="submission" date="2018-03" db="EMBL/GenBank/DDBJ databases">
        <authorList>
            <person name="Keele B.F."/>
        </authorList>
    </citation>
    <scope>NUCLEOTIDE SEQUENCE [LARGE SCALE GENOMIC DNA]</scope>
    <source>
        <strain evidence="3 5">CeCT 8812</strain>
    </source>
</reference>
<dbReference type="EMBL" id="OMKW01000001">
    <property type="protein sequence ID" value="SPF27881.1"/>
    <property type="molecule type" value="Genomic_DNA"/>
</dbReference>
<feature type="signal peptide" evidence="1">
    <location>
        <begin position="1"/>
        <end position="27"/>
    </location>
</feature>
<protein>
    <submittedName>
        <fullName evidence="3">Uncharacterized protein</fullName>
    </submittedName>
</protein>
<keyword evidence="5" id="KW-1185">Reference proteome</keyword>
<evidence type="ECO:0000313" key="3">
    <source>
        <dbReference type="EMBL" id="SPF27881.1"/>
    </source>
</evidence>
<dbReference type="RefSeq" id="WP_162844845.1">
    <property type="nucleotide sequence ID" value="NZ_OMKW01000001.1"/>
</dbReference>
<dbReference type="AlphaFoldDB" id="A0A2R8A6K5"/>
<evidence type="ECO:0000313" key="2">
    <source>
        <dbReference type="EMBL" id="SPF27880.1"/>
    </source>
</evidence>
<dbReference type="EMBL" id="OMKW01000001">
    <property type="protein sequence ID" value="SPF27880.1"/>
    <property type="molecule type" value="Genomic_DNA"/>
</dbReference>
<feature type="chain" id="PRO_5036321570" evidence="1">
    <location>
        <begin position="28"/>
        <end position="51"/>
    </location>
</feature>
<sequence>MKIVTSSAALLALLLVAACGQPAPERAQNVDLIGMGQDMDMTSDDTDPTGQ</sequence>
<name>A0A2R8A6K5_9RHOB</name>
<evidence type="ECO:0000313" key="5">
    <source>
        <dbReference type="Proteomes" id="UP000244932"/>
    </source>
</evidence>
<dbReference type="EMBL" id="OMKW01000001">
    <property type="protein sequence ID" value="SPF27882.1"/>
    <property type="molecule type" value="Genomic_DNA"/>
</dbReference>
<evidence type="ECO:0000256" key="1">
    <source>
        <dbReference type="SAM" id="SignalP"/>
    </source>
</evidence>